<dbReference type="InterPro" id="IPR005399">
    <property type="entry name" value="K_chnl_volt-dep_bsu_KCNAB-rel"/>
</dbReference>
<dbReference type="PANTHER" id="PTHR43150">
    <property type="entry name" value="HYPERKINETIC, ISOFORM M"/>
    <property type="match status" value="1"/>
</dbReference>
<evidence type="ECO:0000256" key="1">
    <source>
        <dbReference type="ARBA" id="ARBA00006515"/>
    </source>
</evidence>
<accession>A0A0B2BYA2</accession>
<dbReference type="InterPro" id="IPR036812">
    <property type="entry name" value="NAD(P)_OxRdtase_dom_sf"/>
</dbReference>
<dbReference type="GO" id="GO:0051596">
    <property type="term" value="P:methylglyoxal catabolic process"/>
    <property type="evidence" value="ECO:0007669"/>
    <property type="project" value="TreeGrafter"/>
</dbReference>
<dbReference type="RefSeq" id="WP_039097104.1">
    <property type="nucleotide sequence ID" value="NZ_JTDN01000002.1"/>
</dbReference>
<dbReference type="InterPro" id="IPR023210">
    <property type="entry name" value="NADP_OxRdtase_dom"/>
</dbReference>
<gene>
    <name evidence="5" type="ORF">PK98_11850</name>
</gene>
<dbReference type="SUPFAM" id="SSF51430">
    <property type="entry name" value="NAD(P)-linked oxidoreductase"/>
    <property type="match status" value="1"/>
</dbReference>
<dbReference type="EMBL" id="JTDN01000002">
    <property type="protein sequence ID" value="KHL24651.1"/>
    <property type="molecule type" value="Genomic_DNA"/>
</dbReference>
<dbReference type="STRING" id="1572751.PK98_11850"/>
<dbReference type="OrthoDB" id="7181835at2"/>
<comment type="similarity">
    <text evidence="1">Belongs to the shaker potassium channel beta subunit family.</text>
</comment>
<evidence type="ECO:0000313" key="6">
    <source>
        <dbReference type="Proteomes" id="UP000030988"/>
    </source>
</evidence>
<feature type="domain" description="NADP-dependent oxidoreductase" evidence="4">
    <location>
        <begin position="32"/>
        <end position="331"/>
    </location>
</feature>
<dbReference type="AlphaFoldDB" id="A0A0B2BYA2"/>
<name>A0A0B2BYA2_9SPHN</name>
<evidence type="ECO:0000313" key="5">
    <source>
        <dbReference type="EMBL" id="KHL24651.1"/>
    </source>
</evidence>
<dbReference type="Gene3D" id="3.20.20.100">
    <property type="entry name" value="NADP-dependent oxidoreductase domain"/>
    <property type="match status" value="1"/>
</dbReference>
<dbReference type="GO" id="GO:0016491">
    <property type="term" value="F:oxidoreductase activity"/>
    <property type="evidence" value="ECO:0007669"/>
    <property type="project" value="UniProtKB-KW"/>
</dbReference>
<reference evidence="5 6" key="1">
    <citation type="submission" date="2014-11" db="EMBL/GenBank/DDBJ databases">
        <title>Draft genome sequence of Kirrobacter mercurialis.</title>
        <authorList>
            <person name="Coil D.A."/>
            <person name="Eisen J.A."/>
        </authorList>
    </citation>
    <scope>NUCLEOTIDE SEQUENCE [LARGE SCALE GENOMIC DNA]</scope>
    <source>
        <strain evidence="5 6">Coronado</strain>
    </source>
</reference>
<organism evidence="5 6">
    <name type="scientific">Croceibacterium mercuriale</name>
    <dbReference type="NCBI Taxonomy" id="1572751"/>
    <lineage>
        <taxon>Bacteria</taxon>
        <taxon>Pseudomonadati</taxon>
        <taxon>Pseudomonadota</taxon>
        <taxon>Alphaproteobacteria</taxon>
        <taxon>Sphingomonadales</taxon>
        <taxon>Erythrobacteraceae</taxon>
        <taxon>Croceibacterium</taxon>
    </lineage>
</organism>
<evidence type="ECO:0000256" key="3">
    <source>
        <dbReference type="ARBA" id="ARBA00023002"/>
    </source>
</evidence>
<dbReference type="PANTHER" id="PTHR43150:SF4">
    <property type="entry name" value="L-GLYCERALDEHYDE 3-PHOSPHATE REDUCTASE"/>
    <property type="match status" value="1"/>
</dbReference>
<proteinExistence type="inferred from homology"/>
<dbReference type="Proteomes" id="UP000030988">
    <property type="component" value="Unassembled WGS sequence"/>
</dbReference>
<dbReference type="NCBIfam" id="NF007388">
    <property type="entry name" value="PRK09912.1"/>
    <property type="match status" value="1"/>
</dbReference>
<keyword evidence="6" id="KW-1185">Reference proteome</keyword>
<sequence length="359" mass="38783">MANIPYQPDPARYDGQMPYHRCGRSGLDLPAISLGLWQNFGGTDVFETGRAILRRAFDRGVTHFDLANNYGPPFGSAEENFGRIMAADFAAHRDELVISSKAGWDMWPGPYGGPSGSRKYVIASCDQSLKRMGLDYVDIFYSHRVDESTPLEETMGALAHLHAQGKALYVGISSYSPELTRAAAAILAEHKVPLLIHQPSYSLLNRWIEGGLLDTLADLGTGCIAFSPLAQGMLTDKYLTGVPEGARVTKGRSLKEGFLTDENMARIRTLADIAAARGQSLAQMAIAWVLRDSRVTSALIGARNVEQLDNSLDAVKRLDFAEEELSAIEAATAEGGINLWEVSSRITAVPQAGGVPLGG</sequence>
<dbReference type="Pfam" id="PF00248">
    <property type="entry name" value="Aldo_ket_red"/>
    <property type="match status" value="1"/>
</dbReference>
<comment type="caution">
    <text evidence="5">The sequence shown here is derived from an EMBL/GenBank/DDBJ whole genome shotgun (WGS) entry which is preliminary data.</text>
</comment>
<protein>
    <submittedName>
        <fullName evidence="5">Aldo/keto reductase</fullName>
    </submittedName>
</protein>
<evidence type="ECO:0000256" key="2">
    <source>
        <dbReference type="ARBA" id="ARBA00022857"/>
    </source>
</evidence>
<keyword evidence="3" id="KW-0560">Oxidoreductase</keyword>
<evidence type="ECO:0000259" key="4">
    <source>
        <dbReference type="Pfam" id="PF00248"/>
    </source>
</evidence>
<keyword evidence="2" id="KW-0521">NADP</keyword>